<evidence type="ECO:0008006" key="4">
    <source>
        <dbReference type="Google" id="ProtNLM"/>
    </source>
</evidence>
<comment type="caution">
    <text evidence="2">The sequence shown here is derived from an EMBL/GenBank/DDBJ whole genome shotgun (WGS) entry which is preliminary data.</text>
</comment>
<protein>
    <recommendedName>
        <fullName evidence="4">CDP-Glycerol:Poly(Glycerophosphate) glycerophosphotransferase</fullName>
    </recommendedName>
</protein>
<dbReference type="SUPFAM" id="SSF53756">
    <property type="entry name" value="UDP-Glycosyltransferase/glycogen phosphorylase"/>
    <property type="match status" value="1"/>
</dbReference>
<sequence>MSAAGETAVSPTESALLTESALVQRGEWVTVPGCRSVLVVVHTTAYAQRLWDVFTLLESDMRVQVVFTVAPHAFGEGVERYLAGLGATVVPWERAVATEFDVALAAGSRGVERLRAPLVRLPHGAAHNKPLRTPDGASPPGTPGMLSRRHLMRDGRVVPAALVLAHERDRRALAESCPEALPVARVAGDPCHDRIVAALPQRAAYRRALGLKDGERLLVVTSTWGPSSAFGRFESLLPRLLAELPRGGGRFRVLVLMHPNVWAGHGGWQVRGWLGACRRAGIVLAPPEADWMGPLLAADHVIGDHGSLTAYSTLTGAPILLTHCAARRTAPGSPAALLAARAPVLSPLHPLREQLEYARERRPAWEFADVAGLLTSEPGRFHRRMRTVLYGVLGIGEPAYPPAVPPVPLPPPLESWAEGAPAAGGTLFGATSQAGAAARAGAASPAEAASPAGAVPSAGTPSSTGAPWPAGAARHAGPASQFP</sequence>
<dbReference type="EMBL" id="JANCPR020000025">
    <property type="protein sequence ID" value="MDJ1135014.1"/>
    <property type="molecule type" value="Genomic_DNA"/>
</dbReference>
<proteinExistence type="predicted"/>
<gene>
    <name evidence="2" type="ORF">NMN56_024250</name>
</gene>
<evidence type="ECO:0000313" key="2">
    <source>
        <dbReference type="EMBL" id="MDJ1135014.1"/>
    </source>
</evidence>
<evidence type="ECO:0000256" key="1">
    <source>
        <dbReference type="SAM" id="MobiDB-lite"/>
    </source>
</evidence>
<feature type="region of interest" description="Disordered" evidence="1">
    <location>
        <begin position="440"/>
        <end position="483"/>
    </location>
</feature>
<dbReference type="RefSeq" id="WP_274041373.1">
    <property type="nucleotide sequence ID" value="NZ_JANCPR020000025.1"/>
</dbReference>
<feature type="compositionally biased region" description="Low complexity" evidence="1">
    <location>
        <begin position="440"/>
        <end position="463"/>
    </location>
</feature>
<keyword evidence="3" id="KW-1185">Reference proteome</keyword>
<name>A0ABT7A121_9ACTN</name>
<organism evidence="2 3">
    <name type="scientific">Streptomyces iconiensis</name>
    <dbReference type="NCBI Taxonomy" id="1384038"/>
    <lineage>
        <taxon>Bacteria</taxon>
        <taxon>Bacillati</taxon>
        <taxon>Actinomycetota</taxon>
        <taxon>Actinomycetes</taxon>
        <taxon>Kitasatosporales</taxon>
        <taxon>Streptomycetaceae</taxon>
        <taxon>Streptomyces</taxon>
    </lineage>
</organism>
<evidence type="ECO:0000313" key="3">
    <source>
        <dbReference type="Proteomes" id="UP001214441"/>
    </source>
</evidence>
<accession>A0ABT7A121</accession>
<dbReference type="Proteomes" id="UP001214441">
    <property type="component" value="Unassembled WGS sequence"/>
</dbReference>
<reference evidence="2 3" key="1">
    <citation type="submission" date="2023-05" db="EMBL/GenBank/DDBJ databases">
        <title>Streptantibioticus silvisoli sp. nov., acidotolerant actinomycetes 1 from pine litter.</title>
        <authorList>
            <person name="Swiecimska M."/>
            <person name="Golinska P."/>
            <person name="Sangal V."/>
            <person name="Wachnowicz B."/>
            <person name="Goodfellow M."/>
        </authorList>
    </citation>
    <scope>NUCLEOTIDE SEQUENCE [LARGE SCALE GENOMIC DNA]</scope>
    <source>
        <strain evidence="2 3">DSM 42109</strain>
    </source>
</reference>